<dbReference type="EMBL" id="DQZW01000134">
    <property type="protein sequence ID" value="HDL89822.1"/>
    <property type="molecule type" value="Genomic_DNA"/>
</dbReference>
<dbReference type="PANTHER" id="PTHR32479">
    <property type="entry name" value="GLYCOLATE OXIDASE IRON-SULFUR SUBUNIT"/>
    <property type="match status" value="1"/>
</dbReference>
<evidence type="ECO:0000259" key="6">
    <source>
        <dbReference type="Pfam" id="PF02754"/>
    </source>
</evidence>
<dbReference type="Proteomes" id="UP000886355">
    <property type="component" value="Unassembled WGS sequence"/>
</dbReference>
<keyword evidence="5" id="KW-0411">Iron-sulfur</keyword>
<organism evidence="7">
    <name type="scientific">Thermodesulforhabdus norvegica</name>
    <dbReference type="NCBI Taxonomy" id="39841"/>
    <lineage>
        <taxon>Bacteria</taxon>
        <taxon>Pseudomonadati</taxon>
        <taxon>Thermodesulfobacteriota</taxon>
        <taxon>Syntrophobacteria</taxon>
        <taxon>Syntrophobacterales</taxon>
        <taxon>Thermodesulforhabdaceae</taxon>
        <taxon>Thermodesulforhabdus</taxon>
    </lineage>
</organism>
<gene>
    <name evidence="7" type="ORF">ENG14_02835</name>
</gene>
<evidence type="ECO:0000256" key="5">
    <source>
        <dbReference type="ARBA" id="ARBA00023014"/>
    </source>
</evidence>
<name>A0A7C1AY62_9BACT</name>
<evidence type="ECO:0000256" key="1">
    <source>
        <dbReference type="ARBA" id="ARBA00022485"/>
    </source>
</evidence>
<dbReference type="PANTHER" id="PTHR32479:SF19">
    <property type="entry name" value="ANAEROBIC GLYCEROL-3-PHOSPHATE DEHYDROGENASE SUBUNIT C"/>
    <property type="match status" value="1"/>
</dbReference>
<accession>A0A7C1AY62</accession>
<proteinExistence type="predicted"/>
<keyword evidence="4" id="KW-0408">Iron</keyword>
<dbReference type="GO" id="GO:0046872">
    <property type="term" value="F:metal ion binding"/>
    <property type="evidence" value="ECO:0007669"/>
    <property type="project" value="UniProtKB-KW"/>
</dbReference>
<dbReference type="GO" id="GO:0016491">
    <property type="term" value="F:oxidoreductase activity"/>
    <property type="evidence" value="ECO:0007669"/>
    <property type="project" value="UniProtKB-ARBA"/>
</dbReference>
<feature type="domain" description="Cysteine-rich" evidence="6">
    <location>
        <begin position="167"/>
        <end position="238"/>
    </location>
</feature>
<evidence type="ECO:0000256" key="3">
    <source>
        <dbReference type="ARBA" id="ARBA00022737"/>
    </source>
</evidence>
<comment type="caution">
    <text evidence="7">The sequence shown here is derived from an EMBL/GenBank/DDBJ whole genome shotgun (WGS) entry which is preliminary data.</text>
</comment>
<sequence length="257" mass="29920">MRPAAPEQLVRGIIEECADCDICRFLMDGVCYFFPALYRLWDREMTEGIPANTRELRNLVELCHFCALCPCEPVRNRILQAKILFVERDGLDPRNRIMEDMALTARLFRILRVFTNKCKHYNSFAKKILRIHNTRLLPHWSACPFPTEVTFPGFENFSVKAERRRKVAYFTGCTGRYIFPEVPYSVVKILNSLGYDVLVPKQLCCGMPALLEGDIQRVQSWISRNMEHLIPLVHAGYDIVCSCRHLFPTHSFLFLLR</sequence>
<keyword evidence="3" id="KW-0677">Repeat</keyword>
<dbReference type="Pfam" id="PF02754">
    <property type="entry name" value="CCG"/>
    <property type="match status" value="1"/>
</dbReference>
<keyword evidence="2" id="KW-0479">Metal-binding</keyword>
<evidence type="ECO:0000256" key="2">
    <source>
        <dbReference type="ARBA" id="ARBA00022723"/>
    </source>
</evidence>
<dbReference type="AlphaFoldDB" id="A0A7C1AY62"/>
<reference evidence="7" key="1">
    <citation type="journal article" date="2020" name="mSystems">
        <title>Genome- and Community-Level Interaction Insights into Carbon Utilization and Element Cycling Functions of Hydrothermarchaeota in Hydrothermal Sediment.</title>
        <authorList>
            <person name="Zhou Z."/>
            <person name="Liu Y."/>
            <person name="Xu W."/>
            <person name="Pan J."/>
            <person name="Luo Z.H."/>
            <person name="Li M."/>
        </authorList>
    </citation>
    <scope>NUCLEOTIDE SEQUENCE [LARGE SCALE GENOMIC DNA]</scope>
    <source>
        <strain evidence="7">HyVt-19</strain>
    </source>
</reference>
<keyword evidence="1" id="KW-0004">4Fe-4S</keyword>
<protein>
    <recommendedName>
        <fullName evidence="6">Cysteine-rich domain-containing protein</fullName>
    </recommendedName>
</protein>
<evidence type="ECO:0000256" key="4">
    <source>
        <dbReference type="ARBA" id="ARBA00023004"/>
    </source>
</evidence>
<dbReference type="InterPro" id="IPR004017">
    <property type="entry name" value="Cys_rich_dom"/>
</dbReference>
<dbReference type="GO" id="GO:0051539">
    <property type="term" value="F:4 iron, 4 sulfur cluster binding"/>
    <property type="evidence" value="ECO:0007669"/>
    <property type="project" value="UniProtKB-KW"/>
</dbReference>
<evidence type="ECO:0000313" key="7">
    <source>
        <dbReference type="EMBL" id="HDL89822.1"/>
    </source>
</evidence>